<dbReference type="EMBL" id="JBHLSV010000023">
    <property type="protein sequence ID" value="MFC0675387.1"/>
    <property type="molecule type" value="Genomic_DNA"/>
</dbReference>
<evidence type="ECO:0008006" key="3">
    <source>
        <dbReference type="Google" id="ProtNLM"/>
    </source>
</evidence>
<reference evidence="1 2" key="1">
    <citation type="submission" date="2024-09" db="EMBL/GenBank/DDBJ databases">
        <authorList>
            <person name="Sun Q."/>
            <person name="Mori K."/>
        </authorList>
    </citation>
    <scope>NUCLEOTIDE SEQUENCE [LARGE SCALE GENOMIC DNA]</scope>
    <source>
        <strain evidence="1 2">CICC 10874</strain>
    </source>
</reference>
<dbReference type="Proteomes" id="UP001589793">
    <property type="component" value="Unassembled WGS sequence"/>
</dbReference>
<dbReference type="RefSeq" id="WP_376982382.1">
    <property type="nucleotide sequence ID" value="NZ_JBHLSV010000023.1"/>
</dbReference>
<proteinExistence type="predicted"/>
<accession>A0ABV6RG88</accession>
<organism evidence="1 2">
    <name type="scientific">Brachybacterium hainanense</name>
    <dbReference type="NCBI Taxonomy" id="1541174"/>
    <lineage>
        <taxon>Bacteria</taxon>
        <taxon>Bacillati</taxon>
        <taxon>Actinomycetota</taxon>
        <taxon>Actinomycetes</taxon>
        <taxon>Micrococcales</taxon>
        <taxon>Dermabacteraceae</taxon>
        <taxon>Brachybacterium</taxon>
    </lineage>
</organism>
<evidence type="ECO:0000313" key="1">
    <source>
        <dbReference type="EMBL" id="MFC0675387.1"/>
    </source>
</evidence>
<name>A0ABV6RG88_9MICO</name>
<sequence>MIPPPDRARAVAPGPLRVVDREALHRTIRSPAAQAGAPCVAWSQHAADLAAAMAPQLEGWPETPATQALVLDGELLPMRAGRYLPAVDARSCVDRAIAVGCAVGEHLRSHQVIAGATAAWVLLGGRPPEVLELISPSHRTIIAGVEVHQAEIRPGDVVVLGGAPITAPGRIATDLLRMHPEHTACRIVEELLETGHLGMQEVARRLDLLFGAPHTRRARRLLREVRVPAP</sequence>
<gene>
    <name evidence="1" type="ORF">ACFFF6_15585</name>
</gene>
<keyword evidence="2" id="KW-1185">Reference proteome</keyword>
<protein>
    <recommendedName>
        <fullName evidence="3">AbiEi antitoxin C-terminal domain-containing protein</fullName>
    </recommendedName>
</protein>
<evidence type="ECO:0000313" key="2">
    <source>
        <dbReference type="Proteomes" id="UP001589793"/>
    </source>
</evidence>
<comment type="caution">
    <text evidence="1">The sequence shown here is derived from an EMBL/GenBank/DDBJ whole genome shotgun (WGS) entry which is preliminary data.</text>
</comment>